<dbReference type="InterPro" id="IPR012934">
    <property type="entry name" value="Znf_AD"/>
</dbReference>
<gene>
    <name evidence="3" type="primary">CSON010896</name>
</gene>
<reference evidence="4" key="2">
    <citation type="submission" date="2018-07" db="EMBL/GenBank/DDBJ databases">
        <authorList>
            <person name="Quirk P.G."/>
            <person name="Krulwich T.A."/>
        </authorList>
    </citation>
    <scope>NUCLEOTIDE SEQUENCE</scope>
</reference>
<feature type="coiled-coil region" evidence="1">
    <location>
        <begin position="261"/>
        <end position="295"/>
    </location>
</feature>
<name>A0A336KI86_CULSO</name>
<accession>A0A336KI86</accession>
<dbReference type="EMBL" id="UFQT01000452">
    <property type="protein sequence ID" value="SSX24524.1"/>
    <property type="molecule type" value="Genomic_DNA"/>
</dbReference>
<sequence length="384" mass="44177">MADENEDHVSAFLENQRDQRVYSFREVLREKQRTSKRNQRLRESGLLGKLFQCRLCFAIQTPGIKYTSVRIKDVAGPLLEMYNIDVHADKRKSDRFSKICPVCKTKLKLCHDFFLQVNFRQSQLLNDEISDDPIKSYNATNEIPLKSQIVESEPEEVNNENVQETENEDEDPIIYDDAEMFASEFSEKSVDADLDFDFTDEEADDQGESEPKTATIKIEDSVSETKIKEEVEEPDPECTKVVESLMDTETNGLESQIDCCLIDKSALLTKAEEEAAKAEEEKNEKKKKLIKIKLNITEKPVKIKAIENSVRKKRILIAKSSENTQPLKLKKSSDEPVIESIMEFEDDDEGDYIVCEKCKIIFNRPKNSLDRNCGFCVDEVQIKQ</sequence>
<reference evidence="3" key="1">
    <citation type="submission" date="2018-04" db="EMBL/GenBank/DDBJ databases">
        <authorList>
            <person name="Go L.Y."/>
            <person name="Mitchell J.A."/>
        </authorList>
    </citation>
    <scope>NUCLEOTIDE SEQUENCE</scope>
    <source>
        <tissue evidence="3">Whole organism</tissue>
    </source>
</reference>
<dbReference type="GO" id="GO:0005634">
    <property type="term" value="C:nucleus"/>
    <property type="evidence" value="ECO:0007669"/>
    <property type="project" value="InterPro"/>
</dbReference>
<evidence type="ECO:0000259" key="2">
    <source>
        <dbReference type="SMART" id="SM00868"/>
    </source>
</evidence>
<evidence type="ECO:0000313" key="4">
    <source>
        <dbReference type="EMBL" id="SSX24524.1"/>
    </source>
</evidence>
<dbReference type="AlphaFoldDB" id="A0A336KI86"/>
<proteinExistence type="predicted"/>
<keyword evidence="1" id="KW-0175">Coiled coil</keyword>
<dbReference type="SMART" id="SM00868">
    <property type="entry name" value="zf-AD"/>
    <property type="match status" value="1"/>
</dbReference>
<dbReference type="GO" id="GO:0008270">
    <property type="term" value="F:zinc ion binding"/>
    <property type="evidence" value="ECO:0007669"/>
    <property type="project" value="InterPro"/>
</dbReference>
<dbReference type="VEuPathDB" id="VectorBase:CSON010896"/>
<feature type="domain" description="ZAD" evidence="2">
    <location>
        <begin position="52"/>
        <end position="127"/>
    </location>
</feature>
<evidence type="ECO:0000313" key="3">
    <source>
        <dbReference type="EMBL" id="SSX04159.1"/>
    </source>
</evidence>
<protein>
    <submittedName>
        <fullName evidence="3">CSON010896 protein</fullName>
    </submittedName>
</protein>
<dbReference type="EMBL" id="UFQS01000452">
    <property type="protein sequence ID" value="SSX04159.1"/>
    <property type="molecule type" value="Genomic_DNA"/>
</dbReference>
<organism evidence="3">
    <name type="scientific">Culicoides sonorensis</name>
    <name type="common">Biting midge</name>
    <dbReference type="NCBI Taxonomy" id="179676"/>
    <lineage>
        <taxon>Eukaryota</taxon>
        <taxon>Metazoa</taxon>
        <taxon>Ecdysozoa</taxon>
        <taxon>Arthropoda</taxon>
        <taxon>Hexapoda</taxon>
        <taxon>Insecta</taxon>
        <taxon>Pterygota</taxon>
        <taxon>Neoptera</taxon>
        <taxon>Endopterygota</taxon>
        <taxon>Diptera</taxon>
        <taxon>Nematocera</taxon>
        <taxon>Chironomoidea</taxon>
        <taxon>Ceratopogonidae</taxon>
        <taxon>Ceratopogoninae</taxon>
        <taxon>Culicoides</taxon>
        <taxon>Monoculicoides</taxon>
    </lineage>
</organism>
<evidence type="ECO:0000256" key="1">
    <source>
        <dbReference type="SAM" id="Coils"/>
    </source>
</evidence>